<feature type="compositionally biased region" description="Basic and acidic residues" evidence="1">
    <location>
        <begin position="50"/>
        <end position="67"/>
    </location>
</feature>
<keyword evidence="2" id="KW-0560">Oxidoreductase</keyword>
<sequence>EGGRLGPDRADRLGLGEAAVARARPLQHRSSRPLGMGQDCRPGPGRGRRHLEPRLPRPPPHRPDARALRRGGHAAGDGRPGRLRLGRHLPVQPAGGLHDGHDARGRRRRHPRPL</sequence>
<feature type="non-terminal residue" evidence="2">
    <location>
        <position position="1"/>
    </location>
</feature>
<accession>A0A6J4JB49</accession>
<dbReference type="GO" id="GO:0004316">
    <property type="term" value="F:3-oxoacyl-[acyl-carrier-protein] reductase (NADPH) activity"/>
    <property type="evidence" value="ECO:0007669"/>
    <property type="project" value="UniProtKB-EC"/>
</dbReference>
<organism evidence="2">
    <name type="scientific">uncultured Acidimicrobiales bacterium</name>
    <dbReference type="NCBI Taxonomy" id="310071"/>
    <lineage>
        <taxon>Bacteria</taxon>
        <taxon>Bacillati</taxon>
        <taxon>Actinomycetota</taxon>
        <taxon>Acidimicrobiia</taxon>
        <taxon>Acidimicrobiales</taxon>
        <taxon>environmental samples</taxon>
    </lineage>
</organism>
<feature type="region of interest" description="Disordered" evidence="1">
    <location>
        <begin position="1"/>
        <end position="114"/>
    </location>
</feature>
<feature type="non-terminal residue" evidence="2">
    <location>
        <position position="114"/>
    </location>
</feature>
<feature type="compositionally biased region" description="Basic residues" evidence="1">
    <location>
        <begin position="104"/>
        <end position="114"/>
    </location>
</feature>
<name>A0A6J4JB49_9ACTN</name>
<feature type="compositionally biased region" description="Basic and acidic residues" evidence="1">
    <location>
        <begin position="1"/>
        <end position="14"/>
    </location>
</feature>
<gene>
    <name evidence="2" type="ORF">AVDCRST_MAG76-3589</name>
</gene>
<proteinExistence type="predicted"/>
<dbReference type="EC" id="1.1.1.100" evidence="2"/>
<dbReference type="AlphaFoldDB" id="A0A6J4JB49"/>
<protein>
    <submittedName>
        <fullName evidence="2">3-oxoacyl-[acyl-carrier protein] reductase</fullName>
        <ecNumber evidence="2">1.1.1.100</ecNumber>
    </submittedName>
</protein>
<dbReference type="EMBL" id="CADCSZ010000211">
    <property type="protein sequence ID" value="CAA9274048.1"/>
    <property type="molecule type" value="Genomic_DNA"/>
</dbReference>
<evidence type="ECO:0000313" key="2">
    <source>
        <dbReference type="EMBL" id="CAA9274048.1"/>
    </source>
</evidence>
<evidence type="ECO:0000256" key="1">
    <source>
        <dbReference type="SAM" id="MobiDB-lite"/>
    </source>
</evidence>
<reference evidence="2" key="1">
    <citation type="submission" date="2020-02" db="EMBL/GenBank/DDBJ databases">
        <authorList>
            <person name="Meier V. D."/>
        </authorList>
    </citation>
    <scope>NUCLEOTIDE SEQUENCE</scope>
    <source>
        <strain evidence="2">AVDCRST_MAG76</strain>
    </source>
</reference>